<organism evidence="10 11">
    <name type="scientific">Laodelphax striatellus</name>
    <name type="common">Small brown planthopper</name>
    <name type="synonym">Delphax striatella</name>
    <dbReference type="NCBI Taxonomy" id="195883"/>
    <lineage>
        <taxon>Eukaryota</taxon>
        <taxon>Metazoa</taxon>
        <taxon>Ecdysozoa</taxon>
        <taxon>Arthropoda</taxon>
        <taxon>Hexapoda</taxon>
        <taxon>Insecta</taxon>
        <taxon>Pterygota</taxon>
        <taxon>Neoptera</taxon>
        <taxon>Paraneoptera</taxon>
        <taxon>Hemiptera</taxon>
        <taxon>Auchenorrhyncha</taxon>
        <taxon>Fulgoroidea</taxon>
        <taxon>Delphacidae</taxon>
        <taxon>Criomorphinae</taxon>
        <taxon>Laodelphax</taxon>
    </lineage>
</organism>
<feature type="transmembrane region" description="Helical" evidence="9">
    <location>
        <begin position="143"/>
        <end position="164"/>
    </location>
</feature>
<feature type="transmembrane region" description="Helical" evidence="9">
    <location>
        <begin position="176"/>
        <end position="195"/>
    </location>
</feature>
<dbReference type="SUPFAM" id="SSF103473">
    <property type="entry name" value="MFS general substrate transporter"/>
    <property type="match status" value="1"/>
</dbReference>
<feature type="transmembrane region" description="Helical" evidence="9">
    <location>
        <begin position="230"/>
        <end position="251"/>
    </location>
</feature>
<dbReference type="Pfam" id="PF05978">
    <property type="entry name" value="UNC-93"/>
    <property type="match status" value="1"/>
</dbReference>
<dbReference type="InterPro" id="IPR010291">
    <property type="entry name" value="Ion_channel_UNC-93"/>
</dbReference>
<comment type="caution">
    <text evidence="10">The sequence shown here is derived from an EMBL/GenBank/DDBJ whole genome shotgun (WGS) entry which is preliminary data.</text>
</comment>
<evidence type="ECO:0000256" key="1">
    <source>
        <dbReference type="ARBA" id="ARBA00004141"/>
    </source>
</evidence>
<dbReference type="InParanoid" id="A0A482X945"/>
<evidence type="ECO:0000256" key="3">
    <source>
        <dbReference type="ARBA" id="ARBA00022692"/>
    </source>
</evidence>
<dbReference type="SMR" id="A0A482X945"/>
<dbReference type="PANTHER" id="PTHR23294">
    <property type="entry name" value="ET TRANSLATION PRODUCT-RELATED"/>
    <property type="match status" value="1"/>
</dbReference>
<dbReference type="InterPro" id="IPR036259">
    <property type="entry name" value="MFS_trans_sf"/>
</dbReference>
<feature type="transmembrane region" description="Helical" evidence="9">
    <location>
        <begin position="51"/>
        <end position="71"/>
    </location>
</feature>
<feature type="transmembrane region" description="Helical" evidence="9">
    <location>
        <begin position="402"/>
        <end position="423"/>
    </location>
</feature>
<comment type="similarity">
    <text evidence="2">Belongs to the unc-93 family.</text>
</comment>
<feature type="transmembrane region" description="Helical" evidence="9">
    <location>
        <begin position="78"/>
        <end position="98"/>
    </location>
</feature>
<protein>
    <recommendedName>
        <fullName evidence="7">UNC93-like protein MFSD11</fullName>
    </recommendedName>
    <alternativeName>
        <fullName evidence="8">Major facilitator superfamily domain-containing protein 11</fullName>
    </alternativeName>
</protein>
<dbReference type="EMBL" id="QKKF02015335">
    <property type="protein sequence ID" value="RZF42182.1"/>
    <property type="molecule type" value="Genomic_DNA"/>
</dbReference>
<dbReference type="Proteomes" id="UP000291343">
    <property type="component" value="Unassembled WGS sequence"/>
</dbReference>
<comment type="subcellular location">
    <subcellularLocation>
        <location evidence="1">Membrane</location>
        <topology evidence="1">Multi-pass membrane protein</topology>
    </subcellularLocation>
</comment>
<dbReference type="GO" id="GO:0016020">
    <property type="term" value="C:membrane"/>
    <property type="evidence" value="ECO:0007669"/>
    <property type="project" value="UniProtKB-SubCell"/>
</dbReference>
<keyword evidence="11" id="KW-1185">Reference proteome</keyword>
<sequence>MICQFYMDQRIQNVIYLGVCFLVLFAADYTVTNMQKTLISSIHDENPDFTVEGYTSLGLTYTVFSLSLWFGPSIVSVLGIRSSMAVAAFFYTLYILAFNVEEAWAIYTVVVFGGVAGGILWTAEGNYLVLNSDPQTISRNVSIFWAFLQSSSLFGNLFTFYQFRGKSIIDGNTRRLVIYILGALAGVSCIMFLFLRPVKTRASSVMNQQMKEGPLKEFFKTWSLFKSKNMLILNIIFCYTGLQHAFIYAIYSPSIGFTGSFGNISKQLVPLSGIFISLGEVVGGCLQIIFNGFIGKLKYKRIGIIILGLMMQFCAFIIIFLNLPNNSVFGETSFNTIIEPSAVLAMLCSFLLGLGDSCLNTQNYSIIAVIFPEDSAQSSALYKFIKSLFVAVGLYASSHIGLYTQLSILFPMALIGLTSFIIVDRSVIAKALLEEQQDLSKLETIERL</sequence>
<keyword evidence="5 9" id="KW-0472">Membrane</keyword>
<dbReference type="OrthoDB" id="6615005at2759"/>
<reference evidence="10 11" key="1">
    <citation type="journal article" date="2017" name="Gigascience">
        <title>Genome sequence of the small brown planthopper, Laodelphax striatellus.</title>
        <authorList>
            <person name="Zhu J."/>
            <person name="Jiang F."/>
            <person name="Wang X."/>
            <person name="Yang P."/>
            <person name="Bao Y."/>
            <person name="Zhao W."/>
            <person name="Wang W."/>
            <person name="Lu H."/>
            <person name="Wang Q."/>
            <person name="Cui N."/>
            <person name="Li J."/>
            <person name="Chen X."/>
            <person name="Luo L."/>
            <person name="Yu J."/>
            <person name="Kang L."/>
            <person name="Cui F."/>
        </authorList>
    </citation>
    <scope>NUCLEOTIDE SEQUENCE [LARGE SCALE GENOMIC DNA]</scope>
    <source>
        <strain evidence="10">Lst14</strain>
    </source>
</reference>
<evidence type="ECO:0000256" key="9">
    <source>
        <dbReference type="SAM" id="Phobius"/>
    </source>
</evidence>
<evidence type="ECO:0000256" key="2">
    <source>
        <dbReference type="ARBA" id="ARBA00009172"/>
    </source>
</evidence>
<keyword evidence="3 9" id="KW-0812">Transmembrane</keyword>
<feature type="transmembrane region" description="Helical" evidence="9">
    <location>
        <begin position="271"/>
        <end position="290"/>
    </location>
</feature>
<evidence type="ECO:0000313" key="11">
    <source>
        <dbReference type="Proteomes" id="UP000291343"/>
    </source>
</evidence>
<keyword evidence="4 9" id="KW-1133">Transmembrane helix</keyword>
<dbReference type="InterPro" id="IPR051617">
    <property type="entry name" value="UNC-93-like_regulator"/>
</dbReference>
<dbReference type="Gene3D" id="1.20.1250.20">
    <property type="entry name" value="MFS general substrate transporter like domains"/>
    <property type="match status" value="1"/>
</dbReference>
<accession>A0A482X945</accession>
<gene>
    <name evidence="10" type="ORF">LSTR_LSTR004331</name>
</gene>
<evidence type="ECO:0000256" key="7">
    <source>
        <dbReference type="ARBA" id="ARBA00040302"/>
    </source>
</evidence>
<evidence type="ECO:0000256" key="4">
    <source>
        <dbReference type="ARBA" id="ARBA00022989"/>
    </source>
</evidence>
<feature type="transmembrane region" description="Helical" evidence="9">
    <location>
        <begin position="14"/>
        <end position="31"/>
    </location>
</feature>
<keyword evidence="6" id="KW-0325">Glycoprotein</keyword>
<feature type="transmembrane region" description="Helical" evidence="9">
    <location>
        <begin position="104"/>
        <end position="123"/>
    </location>
</feature>
<dbReference type="PANTHER" id="PTHR23294:SF0">
    <property type="entry name" value="UNC93-LIKE PROTEIN MFSD11"/>
    <property type="match status" value="1"/>
</dbReference>
<proteinExistence type="inferred from homology"/>
<evidence type="ECO:0000313" key="10">
    <source>
        <dbReference type="EMBL" id="RZF42182.1"/>
    </source>
</evidence>
<dbReference type="AlphaFoldDB" id="A0A482X945"/>
<feature type="transmembrane region" description="Helical" evidence="9">
    <location>
        <begin position="302"/>
        <end position="321"/>
    </location>
</feature>
<evidence type="ECO:0000256" key="8">
    <source>
        <dbReference type="ARBA" id="ARBA00041910"/>
    </source>
</evidence>
<evidence type="ECO:0000256" key="6">
    <source>
        <dbReference type="ARBA" id="ARBA00023180"/>
    </source>
</evidence>
<name>A0A482X945_LAOST</name>
<evidence type="ECO:0000256" key="5">
    <source>
        <dbReference type="ARBA" id="ARBA00023136"/>
    </source>
</evidence>